<feature type="transmembrane region" description="Helical" evidence="6">
    <location>
        <begin position="360"/>
        <end position="379"/>
    </location>
</feature>
<feature type="transmembrane region" description="Helical" evidence="6">
    <location>
        <begin position="259"/>
        <end position="281"/>
    </location>
</feature>
<evidence type="ECO:0000259" key="7">
    <source>
        <dbReference type="PROSITE" id="PS50850"/>
    </source>
</evidence>
<reference evidence="8" key="1">
    <citation type="journal article" date="2020" name="Stud. Mycol.">
        <title>101 Dothideomycetes genomes: a test case for predicting lifestyles and emergence of pathogens.</title>
        <authorList>
            <person name="Haridas S."/>
            <person name="Albert R."/>
            <person name="Binder M."/>
            <person name="Bloem J."/>
            <person name="Labutti K."/>
            <person name="Salamov A."/>
            <person name="Andreopoulos B."/>
            <person name="Baker S."/>
            <person name="Barry K."/>
            <person name="Bills G."/>
            <person name="Bluhm B."/>
            <person name="Cannon C."/>
            <person name="Castanera R."/>
            <person name="Culley D."/>
            <person name="Daum C."/>
            <person name="Ezra D."/>
            <person name="Gonzalez J."/>
            <person name="Henrissat B."/>
            <person name="Kuo A."/>
            <person name="Liang C."/>
            <person name="Lipzen A."/>
            <person name="Lutzoni F."/>
            <person name="Magnuson J."/>
            <person name="Mondo S."/>
            <person name="Nolan M."/>
            <person name="Ohm R."/>
            <person name="Pangilinan J."/>
            <person name="Park H.-J."/>
            <person name="Ramirez L."/>
            <person name="Alfaro M."/>
            <person name="Sun H."/>
            <person name="Tritt A."/>
            <person name="Yoshinaga Y."/>
            <person name="Zwiers L.-H."/>
            <person name="Turgeon B."/>
            <person name="Goodwin S."/>
            <person name="Spatafora J."/>
            <person name="Crous P."/>
            <person name="Grigoriev I."/>
        </authorList>
    </citation>
    <scope>NUCLEOTIDE SEQUENCE</scope>
    <source>
        <strain evidence="8">CBS 279.74</strain>
    </source>
</reference>
<evidence type="ECO:0000256" key="1">
    <source>
        <dbReference type="ARBA" id="ARBA00004141"/>
    </source>
</evidence>
<keyword evidence="4 6" id="KW-1133">Transmembrane helix</keyword>
<dbReference type="PANTHER" id="PTHR48022:SF17">
    <property type="entry name" value="HEXOSE TRANSPORTER"/>
    <property type="match status" value="1"/>
</dbReference>
<evidence type="ECO:0000313" key="9">
    <source>
        <dbReference type="Proteomes" id="UP000799428"/>
    </source>
</evidence>
<dbReference type="Proteomes" id="UP000799428">
    <property type="component" value="Unassembled WGS sequence"/>
</dbReference>
<dbReference type="PROSITE" id="PS50850">
    <property type="entry name" value="MFS"/>
    <property type="match status" value="1"/>
</dbReference>
<feature type="transmembrane region" description="Helical" evidence="6">
    <location>
        <begin position="78"/>
        <end position="98"/>
    </location>
</feature>
<dbReference type="InterPro" id="IPR005828">
    <property type="entry name" value="MFS_sugar_transport-like"/>
</dbReference>
<proteinExistence type="inferred from homology"/>
<evidence type="ECO:0000256" key="6">
    <source>
        <dbReference type="SAM" id="Phobius"/>
    </source>
</evidence>
<comment type="subcellular location">
    <subcellularLocation>
        <location evidence="1">Membrane</location>
        <topology evidence="1">Multi-pass membrane protein</topology>
    </subcellularLocation>
</comment>
<comment type="similarity">
    <text evidence="2">Belongs to the major facilitator superfamily. Sugar transporter (TC 2.A.1.1) family.</text>
</comment>
<feature type="domain" description="Major facilitator superfamily (MFS) profile" evidence="7">
    <location>
        <begin position="1"/>
        <end position="383"/>
    </location>
</feature>
<keyword evidence="5 6" id="KW-0472">Membrane</keyword>
<dbReference type="InterPro" id="IPR050360">
    <property type="entry name" value="MFS_Sugar_Transporters"/>
</dbReference>
<feature type="transmembrane region" description="Helical" evidence="6">
    <location>
        <begin position="293"/>
        <end position="314"/>
    </location>
</feature>
<dbReference type="PANTHER" id="PTHR48022">
    <property type="entry name" value="PLASTIDIC GLUCOSE TRANSPORTER 4"/>
    <property type="match status" value="1"/>
</dbReference>
<evidence type="ECO:0000256" key="3">
    <source>
        <dbReference type="ARBA" id="ARBA00022692"/>
    </source>
</evidence>
<feature type="transmembrane region" description="Helical" evidence="6">
    <location>
        <begin position="326"/>
        <end position="348"/>
    </location>
</feature>
<keyword evidence="3 6" id="KW-0812">Transmembrane</keyword>
<dbReference type="Pfam" id="PF00083">
    <property type="entry name" value="Sugar_tr"/>
    <property type="match status" value="1"/>
</dbReference>
<evidence type="ECO:0000256" key="5">
    <source>
        <dbReference type="ARBA" id="ARBA00023136"/>
    </source>
</evidence>
<evidence type="ECO:0000256" key="2">
    <source>
        <dbReference type="ARBA" id="ARBA00010992"/>
    </source>
</evidence>
<name>A0A6G1KAX1_9PLEO</name>
<dbReference type="GO" id="GO:0005351">
    <property type="term" value="F:carbohydrate:proton symporter activity"/>
    <property type="evidence" value="ECO:0007669"/>
    <property type="project" value="TreeGrafter"/>
</dbReference>
<dbReference type="AlphaFoldDB" id="A0A6G1KAX1"/>
<protein>
    <submittedName>
        <fullName evidence="8">General substrate transporter</fullName>
    </submittedName>
</protein>
<feature type="transmembrane region" description="Helical" evidence="6">
    <location>
        <begin position="105"/>
        <end position="127"/>
    </location>
</feature>
<accession>A0A6G1KAX1</accession>
<sequence>MYLNNILGRKLSLVMTGVISIIGVLIEITSTTGGKPRFGQFVAGKTIASVAMGLAVNIVPIYLSETSTGAARGFAVSLYQNVQILGVILAAGVVYASSRNDTPSAYLIPMGIQFIAPTIMVLGSPFLPESPRWLVWKGRHDDAVTAANRLFASHTNGFDASKYINDIQIAIDAERDRKDASRWADLMHGPDLRRLLIAVGIQSLQQAQGSSYMNSYIVSFLESTGVTNVFPVIMGLYTLYYVAILTGHFLPDTVGRRPILMSTGTFCGFCLIIVSSLVVAYDTPSAVTKKASIALIFLWELSFGVQSPLIWITTAESAPTRNREKVQAIACFFGFGVSLLITSVSPYIQNKGYGDLGGKIGFIWGAFSLVTVAWVFFTVPEMKGFSIEQLDYLYNNKVPTLRFKGYRFDGDGTIVIDGKPISVDDVDEKRPVIDAKASEAKASETESG</sequence>
<dbReference type="InterPro" id="IPR020846">
    <property type="entry name" value="MFS_dom"/>
</dbReference>
<organism evidence="8 9">
    <name type="scientific">Pleomassaria siparia CBS 279.74</name>
    <dbReference type="NCBI Taxonomy" id="1314801"/>
    <lineage>
        <taxon>Eukaryota</taxon>
        <taxon>Fungi</taxon>
        <taxon>Dikarya</taxon>
        <taxon>Ascomycota</taxon>
        <taxon>Pezizomycotina</taxon>
        <taxon>Dothideomycetes</taxon>
        <taxon>Pleosporomycetidae</taxon>
        <taxon>Pleosporales</taxon>
        <taxon>Pleomassariaceae</taxon>
        <taxon>Pleomassaria</taxon>
    </lineage>
</organism>
<dbReference type="Gene3D" id="1.20.1250.20">
    <property type="entry name" value="MFS general substrate transporter like domains"/>
    <property type="match status" value="1"/>
</dbReference>
<dbReference type="EMBL" id="MU005769">
    <property type="protein sequence ID" value="KAF2710049.1"/>
    <property type="molecule type" value="Genomic_DNA"/>
</dbReference>
<feature type="transmembrane region" description="Helical" evidence="6">
    <location>
        <begin position="12"/>
        <end position="30"/>
    </location>
</feature>
<gene>
    <name evidence="8" type="ORF">K504DRAFT_377986</name>
</gene>
<evidence type="ECO:0000313" key="8">
    <source>
        <dbReference type="EMBL" id="KAF2710049.1"/>
    </source>
</evidence>
<feature type="transmembrane region" description="Helical" evidence="6">
    <location>
        <begin position="229"/>
        <end position="247"/>
    </location>
</feature>
<keyword evidence="9" id="KW-1185">Reference proteome</keyword>
<dbReference type="GO" id="GO:0016020">
    <property type="term" value="C:membrane"/>
    <property type="evidence" value="ECO:0007669"/>
    <property type="project" value="UniProtKB-SubCell"/>
</dbReference>
<dbReference type="FunFam" id="1.20.1250.20:FF:001138">
    <property type="entry name" value="Uncharacterized protein"/>
    <property type="match status" value="1"/>
</dbReference>
<dbReference type="OrthoDB" id="6612291at2759"/>
<feature type="transmembrane region" description="Helical" evidence="6">
    <location>
        <begin position="42"/>
        <end position="63"/>
    </location>
</feature>
<dbReference type="SUPFAM" id="SSF103473">
    <property type="entry name" value="MFS general substrate transporter"/>
    <property type="match status" value="1"/>
</dbReference>
<evidence type="ECO:0000256" key="4">
    <source>
        <dbReference type="ARBA" id="ARBA00022989"/>
    </source>
</evidence>
<dbReference type="InterPro" id="IPR036259">
    <property type="entry name" value="MFS_trans_sf"/>
</dbReference>